<feature type="transmembrane region" description="Helical" evidence="3">
    <location>
        <begin position="115"/>
        <end position="136"/>
    </location>
</feature>
<feature type="coiled-coil region" evidence="1">
    <location>
        <begin position="721"/>
        <end position="755"/>
    </location>
</feature>
<evidence type="ECO:0000256" key="1">
    <source>
        <dbReference type="SAM" id="Coils"/>
    </source>
</evidence>
<feature type="compositionally biased region" description="Pro residues" evidence="2">
    <location>
        <begin position="669"/>
        <end position="692"/>
    </location>
</feature>
<dbReference type="InterPro" id="IPR013103">
    <property type="entry name" value="RVT_2"/>
</dbReference>
<keyword evidence="3" id="KW-0472">Membrane</keyword>
<keyword evidence="3" id="KW-1133">Transmembrane helix</keyword>
<organism evidence="5">
    <name type="scientific">Tanacetum cinerariifolium</name>
    <name type="common">Dalmatian daisy</name>
    <name type="synonym">Chrysanthemum cinerariifolium</name>
    <dbReference type="NCBI Taxonomy" id="118510"/>
    <lineage>
        <taxon>Eukaryota</taxon>
        <taxon>Viridiplantae</taxon>
        <taxon>Streptophyta</taxon>
        <taxon>Embryophyta</taxon>
        <taxon>Tracheophyta</taxon>
        <taxon>Spermatophyta</taxon>
        <taxon>Magnoliopsida</taxon>
        <taxon>eudicotyledons</taxon>
        <taxon>Gunneridae</taxon>
        <taxon>Pentapetalae</taxon>
        <taxon>asterids</taxon>
        <taxon>campanulids</taxon>
        <taxon>Asterales</taxon>
        <taxon>Asteraceae</taxon>
        <taxon>Asteroideae</taxon>
        <taxon>Anthemideae</taxon>
        <taxon>Anthemidinae</taxon>
        <taxon>Tanacetum</taxon>
    </lineage>
</organism>
<accession>A0A6L2MRE6</accession>
<proteinExistence type="predicted"/>
<feature type="compositionally biased region" description="Low complexity" evidence="2">
    <location>
        <begin position="693"/>
        <end position="715"/>
    </location>
</feature>
<evidence type="ECO:0000313" key="5">
    <source>
        <dbReference type="EMBL" id="GEU76551.1"/>
    </source>
</evidence>
<gene>
    <name evidence="5" type="ORF">Tci_048529</name>
</gene>
<evidence type="ECO:0000259" key="4">
    <source>
        <dbReference type="Pfam" id="PF07727"/>
    </source>
</evidence>
<evidence type="ECO:0000256" key="2">
    <source>
        <dbReference type="SAM" id="MobiDB-lite"/>
    </source>
</evidence>
<dbReference type="Pfam" id="PF07727">
    <property type="entry name" value="RVT_2"/>
    <property type="match status" value="1"/>
</dbReference>
<feature type="region of interest" description="Disordered" evidence="2">
    <location>
        <begin position="665"/>
        <end position="715"/>
    </location>
</feature>
<feature type="transmembrane region" description="Helical" evidence="3">
    <location>
        <begin position="12"/>
        <end position="34"/>
    </location>
</feature>
<sequence>MVMCRRGITSYIYWLWIVSSGWSSVSTVLGQMTYPVTILTLDRARSYVMQGASFTQGIVSSIPIGGNISPGAFLPSILLLVVIMVAVVIVVVTVILVVKVVIAIIGVVVVVGDVFIIKLSFVIIGVLCRIMFYYLIHQPLGYVDSFLKSLSSRTILICQESFQFGPGDLVGLLYPNSSLKPANESNSSFHTVEVERLTANELFIVSSFCYKSFSWFKSSGDIVDLIGDEDPTDEDGDTKVSVSLEGDYERLWYELYRLETSMEDVEGVCGAAACMEQKGKMVLVTNPHIKTPYELLLSRTPSIGLMRPFGCLVIILNTLDPLGSGPTWLFDVDTLTQSMNYQPVVAGNQPNSSVGFQEHFNAVKEPESEVHVSPSSSAKTKKHDDKTKREAKERVLSNMPALEDITYSDDEEDVGVEADFSNLETHITEELLQFKMQKVWALVDLPKGKRAIEEVYVCQPPRFEDPDYPDKVYKVVKALYRLHQALRAWQKGDILLVQLYVDDIIFRSTNKDLCKAFEKLMKDKFQISSMGELTFFLGLQLKQKNDGIFISQDKYVAKILKKFNLTNGKSASTPIDTENPLLKDPDGEDVDTVVATLSTEPEYVAAVSCCAQVLWIQNQLLDYGLIFNAISSKLLLFGLTIDVVRLMLLVADDVDVTDDVVVADAEPTPLSPTPATTPPPQQVVPIPPPSPHQSPISQPSLPPQQQHSPPSQTTNISMDLLNTLLETCTTLTRRLENLEQDKIDQALEITKLKQRVRRFEKRNKGRIIAKIDADEDVTLEEVDAEKDVEVAKNTAVSGRLEEFQA</sequence>
<dbReference type="AlphaFoldDB" id="A0A6L2MRE6"/>
<comment type="caution">
    <text evidence="5">The sequence shown here is derived from an EMBL/GenBank/DDBJ whole genome shotgun (WGS) entry which is preliminary data.</text>
</comment>
<dbReference type="EMBL" id="BKCJ010007303">
    <property type="protein sequence ID" value="GEU76551.1"/>
    <property type="molecule type" value="Genomic_DNA"/>
</dbReference>
<feature type="transmembrane region" description="Helical" evidence="3">
    <location>
        <begin position="77"/>
        <end position="108"/>
    </location>
</feature>
<name>A0A6L2MRE6_TANCI</name>
<evidence type="ECO:0000256" key="3">
    <source>
        <dbReference type="SAM" id="Phobius"/>
    </source>
</evidence>
<keyword evidence="1" id="KW-0175">Coiled coil</keyword>
<feature type="region of interest" description="Disordered" evidence="2">
    <location>
        <begin position="365"/>
        <end position="392"/>
    </location>
</feature>
<feature type="compositionally biased region" description="Basic and acidic residues" evidence="2">
    <location>
        <begin position="382"/>
        <end position="392"/>
    </location>
</feature>
<protein>
    <recommendedName>
        <fullName evidence="4">Reverse transcriptase Ty1/copia-type domain-containing protein</fullName>
    </recommendedName>
</protein>
<reference evidence="5" key="1">
    <citation type="journal article" date="2019" name="Sci. Rep.">
        <title>Draft genome of Tanacetum cinerariifolium, the natural source of mosquito coil.</title>
        <authorList>
            <person name="Yamashiro T."/>
            <person name="Shiraishi A."/>
            <person name="Satake H."/>
            <person name="Nakayama K."/>
        </authorList>
    </citation>
    <scope>NUCLEOTIDE SEQUENCE</scope>
</reference>
<feature type="domain" description="Reverse transcriptase Ty1/copia-type" evidence="4">
    <location>
        <begin position="495"/>
        <end position="575"/>
    </location>
</feature>
<keyword evidence="3" id="KW-0812">Transmembrane</keyword>